<name>A0A371BHZ2_9SPHN</name>
<dbReference type="OrthoDB" id="9767994at2"/>
<dbReference type="InterPro" id="IPR052516">
    <property type="entry name" value="N-heterocyclic_Hydroxylase"/>
</dbReference>
<dbReference type="InterPro" id="IPR012368">
    <property type="entry name" value="OxRdtase_Mopterin-bd_su_IorB"/>
</dbReference>
<dbReference type="PANTHER" id="PTHR47495">
    <property type="entry name" value="ALDEHYDE DEHYDROGENASE"/>
    <property type="match status" value="1"/>
</dbReference>
<gene>
    <name evidence="2" type="ORF">DXH95_07595</name>
</gene>
<organism evidence="2 3">
    <name type="scientific">Sphingorhabdus pulchriflava</name>
    <dbReference type="NCBI Taxonomy" id="2292257"/>
    <lineage>
        <taxon>Bacteria</taxon>
        <taxon>Pseudomonadati</taxon>
        <taxon>Pseudomonadota</taxon>
        <taxon>Alphaproteobacteria</taxon>
        <taxon>Sphingomonadales</taxon>
        <taxon>Sphingomonadaceae</taxon>
        <taxon>Sphingorhabdus</taxon>
    </lineage>
</organism>
<dbReference type="AlphaFoldDB" id="A0A371BHZ2"/>
<dbReference type="RefSeq" id="WP_115548766.1">
    <property type="nucleotide sequence ID" value="NZ_QRGP01000001.1"/>
</dbReference>
<evidence type="ECO:0000313" key="3">
    <source>
        <dbReference type="Proteomes" id="UP000263833"/>
    </source>
</evidence>
<dbReference type="Pfam" id="PF20256">
    <property type="entry name" value="MoCoBD_2"/>
    <property type="match status" value="2"/>
</dbReference>
<dbReference type="InterPro" id="IPR000674">
    <property type="entry name" value="Ald_Oxase/Xan_DH_a/b"/>
</dbReference>
<evidence type="ECO:0000313" key="2">
    <source>
        <dbReference type="EMBL" id="RDV07222.1"/>
    </source>
</evidence>
<dbReference type="PIRSF" id="PIRSF036389">
    <property type="entry name" value="IOR_B"/>
    <property type="match status" value="1"/>
</dbReference>
<dbReference type="Proteomes" id="UP000263833">
    <property type="component" value="Unassembled WGS sequence"/>
</dbReference>
<protein>
    <submittedName>
        <fullName evidence="2">Xanthine dehydrogenase family protein molybdopterin-binding subunit</fullName>
    </submittedName>
</protein>
<dbReference type="Gene3D" id="3.90.1170.50">
    <property type="entry name" value="Aldehyde oxidase/xanthine dehydrogenase, a/b hammerhead"/>
    <property type="match status" value="1"/>
</dbReference>
<dbReference type="InterPro" id="IPR037165">
    <property type="entry name" value="AldOxase/xan_DH_Mopterin-bd_sf"/>
</dbReference>
<dbReference type="GO" id="GO:0016491">
    <property type="term" value="F:oxidoreductase activity"/>
    <property type="evidence" value="ECO:0007669"/>
    <property type="project" value="InterPro"/>
</dbReference>
<dbReference type="EMBL" id="QRGP01000001">
    <property type="protein sequence ID" value="RDV07222.1"/>
    <property type="molecule type" value="Genomic_DNA"/>
</dbReference>
<keyword evidence="3" id="KW-1185">Reference proteome</keyword>
<dbReference type="SMART" id="SM01008">
    <property type="entry name" value="Ald_Xan_dh_C"/>
    <property type="match status" value="1"/>
</dbReference>
<feature type="domain" description="Aldehyde oxidase/xanthine dehydrogenase a/b hammerhead" evidence="1">
    <location>
        <begin position="260"/>
        <end position="338"/>
    </location>
</feature>
<dbReference type="Gene3D" id="3.30.365.10">
    <property type="entry name" value="Aldehyde oxidase/xanthine dehydrogenase, molybdopterin binding domain"/>
    <property type="match status" value="4"/>
</dbReference>
<dbReference type="SUPFAM" id="SSF56003">
    <property type="entry name" value="Molybdenum cofactor-binding domain"/>
    <property type="match status" value="2"/>
</dbReference>
<evidence type="ECO:0000259" key="1">
    <source>
        <dbReference type="SMART" id="SM01008"/>
    </source>
</evidence>
<accession>A0A371BHZ2</accession>
<proteinExistence type="predicted"/>
<dbReference type="PANTHER" id="PTHR47495:SF2">
    <property type="entry name" value="ALDEHYDE DEHYDROGENASE"/>
    <property type="match status" value="1"/>
</dbReference>
<dbReference type="Pfam" id="PF02738">
    <property type="entry name" value="MoCoBD_1"/>
    <property type="match status" value="1"/>
</dbReference>
<comment type="caution">
    <text evidence="2">The sequence shown here is derived from an EMBL/GenBank/DDBJ whole genome shotgun (WGS) entry which is preliminary data.</text>
</comment>
<sequence>MMADNPNPAVEETTAAPAEKKGVKRRAFLIGGVAVVGAGLFGIKLADSNAAKKAVALTQGEGEHVFATWLKIAEDDQITIYSPHTDIGQGSNTGLAQMLAEELDAAWDKVKLVSAPAEPSFANTGLGRGFLAEMTGQPGIVEGIPQSFLSFIARSMNLQITGGSSALRFTGQKTFQMVGAATRAALVEVAAKRLAVPAGELSTADSRVLHAKSGKSLRYGELAAEAATLSQDSDPKLKNPKNYRIMGQSMPRLDLPAKVDGSAQYGMDFTVPDMRIATIMAAPVRGGKLTSVDAAPAMAVKGVEKVIKLDNAVAVVAKGYWPALSGLRSLSPQFSDGGNAGFSTTSIFKAYDDLIAKGEPDGEAGEGDVKAALGAKPIEAKYQVPFLHHAMMEPFALTAHHRDGKLDIWGGMQDPLASKMLAAEVSGLDADNVTFHSMLIGGSFGRRLPMYMEIVEQVTKLAMQLPYPVKLIWSREEEVQQGAYRPQSAAVLKAAIGKDGKIAAFLNDYAQTESAESETTFIYDLPVVARRHYEYASNQQTGAWRSVNSTQQGFYNESFMDELAYAAKVDPVEFRRRHLKPGSRHLKVLDEVAKRSGWGTSTPEGVGRGVAIVESFKTIVAHVIEASVKEDGSPKVLKVTTVVDAGSIVNPDGAAAQIEGGTIMGLSSAIGEAITLDKGVVQQSNLTDYPILKLADAPPVHDIHFIESGAPMGGMGEPGVPPAAPALANALFALTGKRIRSLPILTQAKV</sequence>
<dbReference type="InterPro" id="IPR008274">
    <property type="entry name" value="AldOxase/xan_DH_MoCoBD1"/>
</dbReference>
<reference evidence="3" key="1">
    <citation type="submission" date="2018-08" db="EMBL/GenBank/DDBJ databases">
        <authorList>
            <person name="Kim S.-J."/>
            <person name="Jung G.-Y."/>
        </authorList>
    </citation>
    <scope>NUCLEOTIDE SEQUENCE [LARGE SCALE GENOMIC DNA]</scope>
    <source>
        <strain evidence="3">GY_G</strain>
    </source>
</reference>
<dbReference type="InterPro" id="IPR046867">
    <property type="entry name" value="AldOxase/xan_DH_MoCoBD2"/>
</dbReference>